<dbReference type="AlphaFoldDB" id="E4XCL6"/>
<protein>
    <recommendedName>
        <fullName evidence="3">Phospholipase A2 domain-containing protein</fullName>
    </recommendedName>
</protein>
<dbReference type="GO" id="GO:0050482">
    <property type="term" value="P:arachidonate secretion"/>
    <property type="evidence" value="ECO:0007669"/>
    <property type="project" value="InterPro"/>
</dbReference>
<accession>E4XCL6</accession>
<sequence length="226" mass="24440">MQGKGNDGQDPATQNMDSELEALETKYTSYGCYCWAKGTSNIEDLGAGSANVDWNDKACTDLYRCYACVNIDYGKKYTELSYDAIFSTDVDGNRKIDCSGAAQSDGEHICQCDAAFAERIAFNEDQCTNNGDPIDEGKSYCIDESFRTATGGGSFTCPQRGNDKTSPMKEKCCGIYPERRGYAVTKECCQTNGAMGDIFNIVSAGTCDGTVVESEPGNPHSYVPVV</sequence>
<dbReference type="InParanoid" id="E4XCL6"/>
<dbReference type="Proteomes" id="UP000001307">
    <property type="component" value="Unassembled WGS sequence"/>
</dbReference>
<dbReference type="GO" id="GO:0006644">
    <property type="term" value="P:phospholipid metabolic process"/>
    <property type="evidence" value="ECO:0007669"/>
    <property type="project" value="InterPro"/>
</dbReference>
<keyword evidence="2" id="KW-1185">Reference proteome</keyword>
<proteinExistence type="predicted"/>
<reference evidence="1" key="1">
    <citation type="journal article" date="2010" name="Science">
        <title>Plasticity of animal genome architecture unmasked by rapid evolution of a pelagic tunicate.</title>
        <authorList>
            <person name="Denoeud F."/>
            <person name="Henriet S."/>
            <person name="Mungpakdee S."/>
            <person name="Aury J.M."/>
            <person name="Da Silva C."/>
            <person name="Brinkmann H."/>
            <person name="Mikhaleva J."/>
            <person name="Olsen L.C."/>
            <person name="Jubin C."/>
            <person name="Canestro C."/>
            <person name="Bouquet J.M."/>
            <person name="Danks G."/>
            <person name="Poulain J."/>
            <person name="Campsteijn C."/>
            <person name="Adamski M."/>
            <person name="Cross I."/>
            <person name="Yadetie F."/>
            <person name="Muffato M."/>
            <person name="Louis A."/>
            <person name="Butcher S."/>
            <person name="Tsagkogeorga G."/>
            <person name="Konrad A."/>
            <person name="Singh S."/>
            <person name="Jensen M.F."/>
            <person name="Cong E.H."/>
            <person name="Eikeseth-Otteraa H."/>
            <person name="Noel B."/>
            <person name="Anthouard V."/>
            <person name="Porcel B.M."/>
            <person name="Kachouri-Lafond R."/>
            <person name="Nishino A."/>
            <person name="Ugolini M."/>
            <person name="Chourrout P."/>
            <person name="Nishida H."/>
            <person name="Aasland R."/>
            <person name="Huzurbazar S."/>
            <person name="Westhof E."/>
            <person name="Delsuc F."/>
            <person name="Lehrach H."/>
            <person name="Reinhardt R."/>
            <person name="Weissenbach J."/>
            <person name="Roy S.W."/>
            <person name="Artiguenave F."/>
            <person name="Postlethwait J.H."/>
            <person name="Manak J.R."/>
            <person name="Thompson E.M."/>
            <person name="Jaillon O."/>
            <person name="Du Pasquier L."/>
            <person name="Boudinot P."/>
            <person name="Liberles D.A."/>
            <person name="Volff J.N."/>
            <person name="Philippe H."/>
            <person name="Lenhard B."/>
            <person name="Roest Crollius H."/>
            <person name="Wincker P."/>
            <person name="Chourrout D."/>
        </authorList>
    </citation>
    <scope>NUCLEOTIDE SEQUENCE [LARGE SCALE GENOMIC DNA]</scope>
</reference>
<dbReference type="SUPFAM" id="SSF48619">
    <property type="entry name" value="Phospholipase A2, PLA2"/>
    <property type="match status" value="1"/>
</dbReference>
<evidence type="ECO:0000313" key="1">
    <source>
        <dbReference type="EMBL" id="CBY09341.1"/>
    </source>
</evidence>
<dbReference type="GO" id="GO:0004623">
    <property type="term" value="F:phospholipase A2 activity"/>
    <property type="evidence" value="ECO:0007669"/>
    <property type="project" value="InterPro"/>
</dbReference>
<dbReference type="OrthoDB" id="10303559at2759"/>
<evidence type="ECO:0000313" key="2">
    <source>
        <dbReference type="Proteomes" id="UP000001307"/>
    </source>
</evidence>
<dbReference type="EMBL" id="FN653037">
    <property type="protein sequence ID" value="CBY09341.1"/>
    <property type="molecule type" value="Genomic_DNA"/>
</dbReference>
<gene>
    <name evidence="1" type="ORF">GSOID_T00007893001</name>
</gene>
<name>E4XCL6_OIKDI</name>
<dbReference type="InterPro" id="IPR036444">
    <property type="entry name" value="PLipase_A2_dom_sf"/>
</dbReference>
<evidence type="ECO:0008006" key="3">
    <source>
        <dbReference type="Google" id="ProtNLM"/>
    </source>
</evidence>
<dbReference type="Gene3D" id="1.20.90.10">
    <property type="entry name" value="Phospholipase A2 domain"/>
    <property type="match status" value="1"/>
</dbReference>
<organism evidence="1">
    <name type="scientific">Oikopleura dioica</name>
    <name type="common">Tunicate</name>
    <dbReference type="NCBI Taxonomy" id="34765"/>
    <lineage>
        <taxon>Eukaryota</taxon>
        <taxon>Metazoa</taxon>
        <taxon>Chordata</taxon>
        <taxon>Tunicata</taxon>
        <taxon>Appendicularia</taxon>
        <taxon>Copelata</taxon>
        <taxon>Oikopleuridae</taxon>
        <taxon>Oikopleura</taxon>
    </lineage>
</organism>